<evidence type="ECO:0000259" key="2">
    <source>
        <dbReference type="Pfam" id="PF14726"/>
    </source>
</evidence>
<dbReference type="InterPro" id="IPR016024">
    <property type="entry name" value="ARM-type_fold"/>
</dbReference>
<protein>
    <submittedName>
        <fullName evidence="3">Determination of left/right symmetry</fullName>
    </submittedName>
</protein>
<feature type="region of interest" description="Disordered" evidence="1">
    <location>
        <begin position="185"/>
        <end position="207"/>
    </location>
</feature>
<dbReference type="Gene3D" id="1.25.10.10">
    <property type="entry name" value="Leucine-rich Repeat Variant"/>
    <property type="match status" value="1"/>
</dbReference>
<feature type="domain" description="Rotatin N-terminal" evidence="2">
    <location>
        <begin position="19"/>
        <end position="83"/>
    </location>
</feature>
<reference evidence="3 4" key="1">
    <citation type="submission" date="2023-09" db="EMBL/GenBank/DDBJ databases">
        <title>Nesidiocoris tenuis whole genome shotgun sequence.</title>
        <authorList>
            <person name="Shibata T."/>
            <person name="Shimoda M."/>
            <person name="Kobayashi T."/>
            <person name="Uehara T."/>
        </authorList>
    </citation>
    <scope>NUCLEOTIDE SEQUENCE [LARGE SCALE GENOMIC DNA]</scope>
    <source>
        <strain evidence="3 4">Japan</strain>
    </source>
</reference>
<dbReference type="EMBL" id="AP028914">
    <property type="protein sequence ID" value="BES95210.1"/>
    <property type="molecule type" value="Genomic_DNA"/>
</dbReference>
<proteinExistence type="predicted"/>
<sequence length="1882" mass="209953">MDNGISSHVENLGHSLEPVRTRALRTIVAKLDLDLTTVESLVDQPNLVHHLINWLKSGDSLCTDEIIGLIQRLASNKDGVQLLWRYDPEFIILSQTVGERGQEFIRFLHKSIDFEKAEPVRDEYASRISNSRNTSCNTSSSSRRCQSAEGKNKEKKTKKKCCFQDDLTSSELSSLPWDGSKVSSSDFLSSSEPSPEQVETQSIISSDSSVVASQERECSINDRKWPQIRWPSPVLADSDVKVLKTVGNSLNDRDQCREAVNFLSTVVLQDFPPQIFLNDTSVLQSLLKLAEDRTHHQDVVVRCLGELSASLLRFYHFYNDACSCPQSHLSVVTTSRKETKRSKIKPRILYDSILQDISLGISLGDYCGLVLEKVGHRVPGLLRLLSYCVEDVDEFWKIEDNNCLLLKQGIKLAFSRLTANLLKDKAVHPLKRLQSHVGMFALLRSAIPISSAKLHISRDDQLTMYHSLLDPVLQILYPEVQKLFRSYVESFEIKNGIPLKEYFLMVESLDAGAEFMKTTNWRSLDDCLACFEKSLPALELHQQYEAISTFIDFIMKQSNVSPKQIQMIQNVCLKLFASLDINVRRTIYENAEKAVNSFLGPQKSSKNNVPFPELFFVINKKTLWEILSYGITSSDSKIAESSANILVLLLKCQTLVTVSAWREIVSVLVSVFPLLHSLAGARNDFGRAVVSSLDPDVAKEMKLSDLEILKGNVRLMMSKDDRTKDEGTARVIYLVDIRSHSGRHQSFNLSLETGEYHAKAPASYEERSLLRVLEVIKIGSGDVSMLKSAVAQLSLMTEDTSLHILFLDHDGLELTVDFLKNSVELPSSDSQHFFMHAIAIIKNVAESSMQVRNDLSYDLYFFSVLLKGIFLYGDDWRILRDASQLLTLVAYAEIIISKDGKLCFPYAIMQNVKLPYRVAYYGDVSEHQQPSMKGRLLAIPRVQKSLGLRWAAACSETVDDLFESLGRKAPALLPVSAQDLSSLAACSVPYNLKLQLSNLSTAYSHSSASDAIENLSCFLNIAVTVGCCHQLPTLPWEASFKRYLTTLPASVMDQILLTQILKFLNLLLAHVPDERLWMSTIVKDPAFTFNSLLSQLLVADMDETAKELSFEILTLVEICLDDGSNDGWETVVSYLMQCLSQSHSQQFYSIAVMDKLLKCLLKVTEKKMRIKTKSLWKLLNAFHCPTPNTYMGLTITRLTLLCLSNILPLHPKTSEIVKSASEIKWLWEMLDSRDVVVKSASLELLSSLCCDPLTTEQLLAQSTALWDTSLRIALDHNESNLAREQAVNLCNIIVSNSSNKAYAKNCADLELFKCIAVIAARVEFPANSPSLWFTSADNADKEDPENVKHLKTTPTLVTLCCNFCSNLISKDQDCVESIVNQGLMAQLFRQVPQWQSAKALRSQEKVDMFASVCRLLVQCAASPKSSALECVPVMVWLLQKSTYGETIEKTELVIQSVMLLSAIVSSHKGAKVIFTKEAVDTICETIRSPNDELFSAFTAALPPLCPFLTAEASVAIVKGLEKKYDPAHRMLLAAILSSSTAATLAAVECGLLVTIVQSLRETNIKLATTSLDVPRSKKANATLNSLSIDFGLMTNFLAGCVEAKEQCAALGLADALHKLWTWCLLDQDLLCSLLQVLVTFTAECPSAAGSVVMTSNMIGVNQRKTPSPNSLLHAVISLLSKDSYGFEVKIRILEFTSHACQAPESRAVLVKSNIISEFLKFSRLKRSLQVDELEVPWMKFLVVFTYYNEGQPLVKNDEFFSQLMLYMSTGRSAVKPLVMAVFRNLAFNQNSKQKLIVCDRWLKLLANRALELVGAGDELRDLALTVWYLVANSQRGKNAVRMASLDSRLRNAAAPLPDGHQTLEIVDQIATILQPPSTDDIS</sequence>
<evidence type="ECO:0000313" key="3">
    <source>
        <dbReference type="EMBL" id="BES95210.1"/>
    </source>
</evidence>
<evidence type="ECO:0000256" key="1">
    <source>
        <dbReference type="SAM" id="MobiDB-lite"/>
    </source>
</evidence>
<dbReference type="Proteomes" id="UP001307889">
    <property type="component" value="Chromosome 6"/>
</dbReference>
<feature type="compositionally biased region" description="Low complexity" evidence="1">
    <location>
        <begin position="126"/>
        <end position="147"/>
    </location>
</feature>
<gene>
    <name evidence="3" type="ORF">NTJ_08019</name>
</gene>
<dbReference type="InterPro" id="IPR030791">
    <property type="entry name" value="Rotatin"/>
</dbReference>
<name>A0ABN7ASM9_9HEMI</name>
<dbReference type="PANTHER" id="PTHR31691:SF1">
    <property type="entry name" value="ROTATIN"/>
    <property type="match status" value="1"/>
</dbReference>
<dbReference type="SUPFAM" id="SSF48371">
    <property type="entry name" value="ARM repeat"/>
    <property type="match status" value="1"/>
</dbReference>
<dbReference type="PANTHER" id="PTHR31691">
    <property type="entry name" value="ROTATIN"/>
    <property type="match status" value="1"/>
</dbReference>
<accession>A0ABN7ASM9</accession>
<dbReference type="Pfam" id="PF14726">
    <property type="entry name" value="RTTN_N"/>
    <property type="match status" value="1"/>
</dbReference>
<dbReference type="InterPro" id="IPR029249">
    <property type="entry name" value="Rotatin_N"/>
</dbReference>
<feature type="compositionally biased region" description="Low complexity" evidence="1">
    <location>
        <begin position="185"/>
        <end position="194"/>
    </location>
</feature>
<keyword evidence="4" id="KW-1185">Reference proteome</keyword>
<feature type="region of interest" description="Disordered" evidence="1">
    <location>
        <begin position="123"/>
        <end position="151"/>
    </location>
</feature>
<dbReference type="InterPro" id="IPR011989">
    <property type="entry name" value="ARM-like"/>
</dbReference>
<organism evidence="3 4">
    <name type="scientific">Nesidiocoris tenuis</name>
    <dbReference type="NCBI Taxonomy" id="355587"/>
    <lineage>
        <taxon>Eukaryota</taxon>
        <taxon>Metazoa</taxon>
        <taxon>Ecdysozoa</taxon>
        <taxon>Arthropoda</taxon>
        <taxon>Hexapoda</taxon>
        <taxon>Insecta</taxon>
        <taxon>Pterygota</taxon>
        <taxon>Neoptera</taxon>
        <taxon>Paraneoptera</taxon>
        <taxon>Hemiptera</taxon>
        <taxon>Heteroptera</taxon>
        <taxon>Panheteroptera</taxon>
        <taxon>Cimicomorpha</taxon>
        <taxon>Miridae</taxon>
        <taxon>Dicyphina</taxon>
        <taxon>Nesidiocoris</taxon>
    </lineage>
</organism>
<evidence type="ECO:0000313" key="4">
    <source>
        <dbReference type="Proteomes" id="UP001307889"/>
    </source>
</evidence>